<dbReference type="Proteomes" id="UP000549394">
    <property type="component" value="Unassembled WGS sequence"/>
</dbReference>
<name>A0A7I8V626_9ANNE</name>
<evidence type="ECO:0000256" key="7">
    <source>
        <dbReference type="ARBA" id="ARBA00023065"/>
    </source>
</evidence>
<dbReference type="GO" id="GO:0005452">
    <property type="term" value="F:solute:inorganic anion antiporter activity"/>
    <property type="evidence" value="ECO:0007669"/>
    <property type="project" value="InterPro"/>
</dbReference>
<evidence type="ECO:0000256" key="4">
    <source>
        <dbReference type="ARBA" id="ARBA00022475"/>
    </source>
</evidence>
<evidence type="ECO:0000256" key="6">
    <source>
        <dbReference type="ARBA" id="ARBA00022989"/>
    </source>
</evidence>
<dbReference type="SUPFAM" id="SSF55804">
    <property type="entry name" value="Phoshotransferase/anion transport protein"/>
    <property type="match status" value="1"/>
</dbReference>
<evidence type="ECO:0000256" key="1">
    <source>
        <dbReference type="ARBA" id="ARBA00004651"/>
    </source>
</evidence>
<accession>A0A7I8V626</accession>
<dbReference type="GO" id="GO:0016323">
    <property type="term" value="C:basolateral plasma membrane"/>
    <property type="evidence" value="ECO:0007669"/>
    <property type="project" value="TreeGrafter"/>
</dbReference>
<evidence type="ECO:0000256" key="9">
    <source>
        <dbReference type="SAM" id="Phobius"/>
    </source>
</evidence>
<dbReference type="Gene3D" id="3.40.930.10">
    <property type="entry name" value="Mannitol-specific EII, Chain A"/>
    <property type="match status" value="1"/>
</dbReference>
<dbReference type="EMBL" id="CAJFCJ010000002">
    <property type="protein sequence ID" value="CAD5111755.1"/>
    <property type="molecule type" value="Genomic_DNA"/>
</dbReference>
<keyword evidence="12" id="KW-1185">Reference proteome</keyword>
<dbReference type="InterPro" id="IPR016152">
    <property type="entry name" value="PTrfase/Anion_transptr"/>
</dbReference>
<feature type="transmembrane region" description="Helical" evidence="9">
    <location>
        <begin position="707"/>
        <end position="726"/>
    </location>
</feature>
<organism evidence="11 12">
    <name type="scientific">Dimorphilus gyrociliatus</name>
    <dbReference type="NCBI Taxonomy" id="2664684"/>
    <lineage>
        <taxon>Eukaryota</taxon>
        <taxon>Metazoa</taxon>
        <taxon>Spiralia</taxon>
        <taxon>Lophotrochozoa</taxon>
        <taxon>Annelida</taxon>
        <taxon>Polychaeta</taxon>
        <taxon>Polychaeta incertae sedis</taxon>
        <taxon>Dinophilidae</taxon>
        <taxon>Dimorphilus</taxon>
    </lineage>
</organism>
<evidence type="ECO:0000256" key="2">
    <source>
        <dbReference type="ARBA" id="ARBA00010993"/>
    </source>
</evidence>
<evidence type="ECO:0000256" key="5">
    <source>
        <dbReference type="ARBA" id="ARBA00022692"/>
    </source>
</evidence>
<feature type="transmembrane region" description="Helical" evidence="9">
    <location>
        <begin position="413"/>
        <end position="437"/>
    </location>
</feature>
<feature type="transmembrane region" description="Helical" evidence="9">
    <location>
        <begin position="764"/>
        <end position="790"/>
    </location>
</feature>
<keyword evidence="4" id="KW-1003">Cell membrane</keyword>
<dbReference type="InterPro" id="IPR003020">
    <property type="entry name" value="HCO3_transpt_euk"/>
</dbReference>
<evidence type="ECO:0000313" key="11">
    <source>
        <dbReference type="EMBL" id="CAD5111755.1"/>
    </source>
</evidence>
<dbReference type="OrthoDB" id="1735926at2759"/>
<proteinExistence type="inferred from homology"/>
<dbReference type="FunFam" id="1.10.287.570:FF:000002">
    <property type="entry name" value="Solute carrier family 4 member 11"/>
    <property type="match status" value="1"/>
</dbReference>
<comment type="caution">
    <text evidence="11">The sequence shown here is derived from an EMBL/GenBank/DDBJ whole genome shotgun (WGS) entry which is preliminary data.</text>
</comment>
<feature type="transmembrane region" description="Helical" evidence="9">
    <location>
        <begin position="683"/>
        <end position="700"/>
    </location>
</feature>
<evidence type="ECO:0000313" key="12">
    <source>
        <dbReference type="Proteomes" id="UP000549394"/>
    </source>
</evidence>
<keyword evidence="7" id="KW-0406">Ion transport</keyword>
<keyword evidence="5 9" id="KW-0812">Transmembrane</keyword>
<dbReference type="AlphaFoldDB" id="A0A7I8V626"/>
<feature type="transmembrane region" description="Helical" evidence="9">
    <location>
        <begin position="619"/>
        <end position="642"/>
    </location>
</feature>
<dbReference type="FunFam" id="3.40.930.10:FF:000019">
    <property type="entry name" value="Solute carrier family 4 member 11"/>
    <property type="match status" value="1"/>
</dbReference>
<feature type="transmembrane region" description="Helical" evidence="9">
    <location>
        <begin position="580"/>
        <end position="598"/>
    </location>
</feature>
<dbReference type="GO" id="GO:0006820">
    <property type="term" value="P:monoatomic anion transport"/>
    <property type="evidence" value="ECO:0007669"/>
    <property type="project" value="InterPro"/>
</dbReference>
<sequence length="813" mass="91648">MITMKKGIALGVDSQASEEISINGIDSKKDSDIKQLLQIPDQNQTDMRSSSEIDTENYKEASLTYEDHEIIFNEGEEVTLMYSRHEKIPMKDFGSEIRASMDVENFLNRTLLFLDVPDGNPERVLENMLKNLLEEESCTVDEAKKAIFTTDSVKKLAKTIQGTTTFEGGCDLDQSWICILCTLPTIQRRHVAIARLKHPANLGRTSQEVFFITLIVAPAKLKGTKNALETGRTFATLFADSELRHNLLTCHSEDEFKKLLSSRTKFLAERQRDHERRFSEGEPAAFNLASTTNKSKCCFFGRDLYEDIKRRLPHYVSDYKDGIIGHKTLQKTAATVVFLYFSCLLPSIAFGVLNASNTDNKIDVTKVIVSQAFGGLLFAIFGGQPMVIVLTTAPLALYTKVVANICTDFDLDFFAMYAAVGLWNMFFLIIYSVFGLSRLMKWSTRSTEEIFALFISIAFTVDAVKAIVKDFDHNYDNPLCHHNVTANLAAPLLECPRANSILYLLLTLGTLWLGISLFNFTKTPYLNENKREILADYALPFSVLFMSFIGSYVFKDIKLDKFQSQDLNITTPPLKEMSSGSIFGAMGLGFCLSLLFFMDQNISAAMVNSPSNKMKKGSAYHWDLLLIGILNGALAFCGLPMVHGALPHSPLHVRAMADVEERVDQGHISTKIVRVRETRLTGIISHIFIGISFFMVPTPLHYIPKAVLYGLFLYLAVTALSSIQMFDRLLLLITEQAAYPPNHYIRSVPQRKIHFFTLTQMIQLAVLCGFGFAPFPYLKMCFPILILLLLPIRHKIVPYIIERKYLKFLDGHM</sequence>
<comment type="similarity">
    <text evidence="2">Belongs to the anion exchanger (TC 2.A.31) family.</text>
</comment>
<feature type="transmembrane region" description="Helical" evidence="9">
    <location>
        <begin position="533"/>
        <end position="554"/>
    </location>
</feature>
<comment type="subcellular location">
    <subcellularLocation>
        <location evidence="1">Cell membrane</location>
        <topology evidence="1">Multi-pass membrane protein</topology>
    </subcellularLocation>
</comment>
<dbReference type="PRINTS" id="PR01231">
    <property type="entry name" value="HCO3TRNSPORT"/>
</dbReference>
<dbReference type="Gene3D" id="1.10.287.570">
    <property type="entry name" value="Helical hairpin bin"/>
    <property type="match status" value="1"/>
</dbReference>
<feature type="transmembrane region" description="Helical" evidence="9">
    <location>
        <begin position="501"/>
        <end position="521"/>
    </location>
</feature>
<evidence type="ECO:0000256" key="8">
    <source>
        <dbReference type="ARBA" id="ARBA00023136"/>
    </source>
</evidence>
<feature type="transmembrane region" description="Helical" evidence="9">
    <location>
        <begin position="337"/>
        <end position="355"/>
    </location>
</feature>
<keyword evidence="8 9" id="KW-0472">Membrane</keyword>
<dbReference type="PANTHER" id="PTHR11453:SF127">
    <property type="entry name" value="SOLUTE CARRIER FAMILY 4 MEMBER 11"/>
    <property type="match status" value="1"/>
</dbReference>
<evidence type="ECO:0000256" key="3">
    <source>
        <dbReference type="ARBA" id="ARBA00022448"/>
    </source>
</evidence>
<gene>
    <name evidence="11" type="ORF">DGYR_LOCUS997</name>
</gene>
<dbReference type="Pfam" id="PF00955">
    <property type="entry name" value="HCO3_cotransp"/>
    <property type="match status" value="2"/>
</dbReference>
<keyword evidence="3" id="KW-0813">Transport</keyword>
<feature type="transmembrane region" description="Helical" evidence="9">
    <location>
        <begin position="367"/>
        <end position="393"/>
    </location>
</feature>
<dbReference type="PANTHER" id="PTHR11453">
    <property type="entry name" value="ANION EXCHANGE PROTEIN"/>
    <property type="match status" value="1"/>
</dbReference>
<feature type="domain" description="Bicarbonate transporter-like transmembrane" evidence="10">
    <location>
        <begin position="300"/>
        <end position="475"/>
    </location>
</feature>
<dbReference type="GO" id="GO:0050801">
    <property type="term" value="P:monoatomic ion homeostasis"/>
    <property type="evidence" value="ECO:0007669"/>
    <property type="project" value="TreeGrafter"/>
</dbReference>
<dbReference type="InterPro" id="IPR011531">
    <property type="entry name" value="HCO3_transpt-like_TM_dom"/>
</dbReference>
<evidence type="ECO:0000259" key="10">
    <source>
        <dbReference type="Pfam" id="PF00955"/>
    </source>
</evidence>
<keyword evidence="6 9" id="KW-1133">Transmembrane helix</keyword>
<protein>
    <submittedName>
        <fullName evidence="11">DgyrCDS1034</fullName>
    </submittedName>
</protein>
<feature type="domain" description="Bicarbonate transporter-like transmembrane" evidence="10">
    <location>
        <begin position="493"/>
        <end position="812"/>
    </location>
</feature>
<reference evidence="11 12" key="1">
    <citation type="submission" date="2020-08" db="EMBL/GenBank/DDBJ databases">
        <authorList>
            <person name="Hejnol A."/>
        </authorList>
    </citation>
    <scope>NUCLEOTIDE SEQUENCE [LARGE SCALE GENOMIC DNA]</scope>
</reference>